<dbReference type="Pfam" id="PF03551">
    <property type="entry name" value="PadR"/>
    <property type="match status" value="1"/>
</dbReference>
<dbReference type="AlphaFoldDB" id="A0A0E9MXF2"/>
<dbReference type="InterPro" id="IPR005149">
    <property type="entry name" value="Tscrpt_reg_PadR_N"/>
</dbReference>
<dbReference type="OrthoDB" id="9791785at2"/>
<dbReference type="STRING" id="1220578.FPE01S_01_13920"/>
<dbReference type="SUPFAM" id="SSF46785">
    <property type="entry name" value="Winged helix' DNA-binding domain"/>
    <property type="match status" value="1"/>
</dbReference>
<dbReference type="PANTHER" id="PTHR33169">
    <property type="entry name" value="PADR-FAMILY TRANSCRIPTIONAL REGULATOR"/>
    <property type="match status" value="1"/>
</dbReference>
<dbReference type="InterPro" id="IPR036390">
    <property type="entry name" value="WH_DNA-bd_sf"/>
</dbReference>
<dbReference type="InterPro" id="IPR036388">
    <property type="entry name" value="WH-like_DNA-bd_sf"/>
</dbReference>
<dbReference type="Gene3D" id="1.10.10.10">
    <property type="entry name" value="Winged helix-like DNA-binding domain superfamily/Winged helix DNA-binding domain"/>
    <property type="match status" value="1"/>
</dbReference>
<proteinExistence type="predicted"/>
<dbReference type="InterPro" id="IPR052509">
    <property type="entry name" value="Metal_resp_DNA-bind_regulator"/>
</dbReference>
<name>A0A0E9MXF2_9BACT</name>
<evidence type="ECO:0000259" key="1">
    <source>
        <dbReference type="Pfam" id="PF03551"/>
    </source>
</evidence>
<accession>A0A0E9MXF2</accession>
<reference evidence="2 3" key="1">
    <citation type="submission" date="2015-04" db="EMBL/GenBank/DDBJ databases">
        <title>Whole genome shotgun sequence of Flavihumibacter petaseus NBRC 106054.</title>
        <authorList>
            <person name="Miyazawa S."/>
            <person name="Hosoyama A."/>
            <person name="Hashimoto M."/>
            <person name="Noguchi M."/>
            <person name="Tsuchikane K."/>
            <person name="Ohji S."/>
            <person name="Yamazoe A."/>
            <person name="Ichikawa N."/>
            <person name="Kimura A."/>
            <person name="Fujita N."/>
        </authorList>
    </citation>
    <scope>NUCLEOTIDE SEQUENCE [LARGE SCALE GENOMIC DNA]</scope>
    <source>
        <strain evidence="2 3">NBRC 106054</strain>
    </source>
</reference>
<gene>
    <name evidence="2" type="ORF">FPE01S_01_13920</name>
</gene>
<protein>
    <submittedName>
        <fullName evidence="2">Putative PadR family transcriptional regulator</fullName>
    </submittedName>
</protein>
<evidence type="ECO:0000313" key="3">
    <source>
        <dbReference type="Proteomes" id="UP000033121"/>
    </source>
</evidence>
<dbReference type="Proteomes" id="UP000033121">
    <property type="component" value="Unassembled WGS sequence"/>
</dbReference>
<comment type="caution">
    <text evidence="2">The sequence shown here is derived from an EMBL/GenBank/DDBJ whole genome shotgun (WGS) entry which is preliminary data.</text>
</comment>
<dbReference type="PANTHER" id="PTHR33169:SF14">
    <property type="entry name" value="TRANSCRIPTIONAL REGULATOR RV3488"/>
    <property type="match status" value="1"/>
</dbReference>
<dbReference type="EMBL" id="BBWV01000001">
    <property type="protein sequence ID" value="GAO42377.1"/>
    <property type="molecule type" value="Genomic_DNA"/>
</dbReference>
<keyword evidence="3" id="KW-1185">Reference proteome</keyword>
<evidence type="ECO:0000313" key="2">
    <source>
        <dbReference type="EMBL" id="GAO42377.1"/>
    </source>
</evidence>
<sequence length="122" mass="13847">MNIENTQSQMRKGILEFCILSIIRRGEAYPSDIVDEMKAANLQILEGTLYPLLTRLKNADMLTYRWVESNSGPPRKYFSLTSKGNDFYQELEATWKELANGVRALTSKSESLPTVPDNPTTN</sequence>
<organism evidence="2 3">
    <name type="scientific">Flavihumibacter petaseus NBRC 106054</name>
    <dbReference type="NCBI Taxonomy" id="1220578"/>
    <lineage>
        <taxon>Bacteria</taxon>
        <taxon>Pseudomonadati</taxon>
        <taxon>Bacteroidota</taxon>
        <taxon>Chitinophagia</taxon>
        <taxon>Chitinophagales</taxon>
        <taxon>Chitinophagaceae</taxon>
        <taxon>Flavihumibacter</taxon>
    </lineage>
</organism>
<feature type="domain" description="Transcription regulator PadR N-terminal" evidence="1">
    <location>
        <begin position="19"/>
        <end position="89"/>
    </location>
</feature>